<organism evidence="9 10">
    <name type="scientific">Tahibacter aquaticus</name>
    <dbReference type="NCBI Taxonomy" id="520092"/>
    <lineage>
        <taxon>Bacteria</taxon>
        <taxon>Pseudomonadati</taxon>
        <taxon>Pseudomonadota</taxon>
        <taxon>Gammaproteobacteria</taxon>
        <taxon>Lysobacterales</taxon>
        <taxon>Rhodanobacteraceae</taxon>
        <taxon>Tahibacter</taxon>
    </lineage>
</organism>
<accession>A0A4R6YPL2</accession>
<sequence length="320" mass="36895">MCYSAQVVADYNRYVRVVGLDEAMNIKDFVRLYWDRQRELPIRVPKALDRWFLSGAVPQAPEIPALITEYNQLQVAKLETEVFAQRKRLADAERKLATKPTKAASESKRIATNKVDQALGRMADIKRTEPKEKDGRIFPGWYAPIVVFENGRRTIKPMRYQCRPVGKPAFFDRKFPGTYNARRDNLEGFWRDLFGYRHGVMLANAFFENVAKHAVEGRELAPGEQEENVVLEFRPQPQQVMLVACLWSHWVEGDEELYSFAAITDEPPPEIAAAGHDRCIIPIQEHHLDAWLNPDPKNLAAQYAILDDRARPYYEHRLAA</sequence>
<dbReference type="GO" id="GO:0016829">
    <property type="term" value="F:lyase activity"/>
    <property type="evidence" value="ECO:0007669"/>
    <property type="project" value="UniProtKB-KW"/>
</dbReference>
<evidence type="ECO:0000256" key="7">
    <source>
        <dbReference type="ARBA" id="ARBA00023239"/>
    </source>
</evidence>
<dbReference type="InterPro" id="IPR036590">
    <property type="entry name" value="SRAP-like"/>
</dbReference>
<comment type="caution">
    <text evidence="9">The sequence shown here is derived from an EMBL/GenBank/DDBJ whole genome shotgun (WGS) entry which is preliminary data.</text>
</comment>
<dbReference type="GO" id="GO:0008233">
    <property type="term" value="F:peptidase activity"/>
    <property type="evidence" value="ECO:0007669"/>
    <property type="project" value="UniProtKB-KW"/>
</dbReference>
<evidence type="ECO:0000313" key="10">
    <source>
        <dbReference type="Proteomes" id="UP000295293"/>
    </source>
</evidence>
<name>A0A4R6YPL2_9GAMM</name>
<dbReference type="InterPro" id="IPR003738">
    <property type="entry name" value="SRAP"/>
</dbReference>
<evidence type="ECO:0000256" key="4">
    <source>
        <dbReference type="ARBA" id="ARBA00022801"/>
    </source>
</evidence>
<keyword evidence="3" id="KW-0227">DNA damage</keyword>
<dbReference type="Gene3D" id="3.90.1680.10">
    <property type="entry name" value="SOS response associated peptidase-like"/>
    <property type="match status" value="1"/>
</dbReference>
<evidence type="ECO:0000256" key="8">
    <source>
        <dbReference type="RuleBase" id="RU364100"/>
    </source>
</evidence>
<dbReference type="GO" id="GO:0006508">
    <property type="term" value="P:proteolysis"/>
    <property type="evidence" value="ECO:0007669"/>
    <property type="project" value="UniProtKB-KW"/>
</dbReference>
<dbReference type="OrthoDB" id="107650at2"/>
<evidence type="ECO:0000313" key="9">
    <source>
        <dbReference type="EMBL" id="TDR39692.1"/>
    </source>
</evidence>
<comment type="similarity">
    <text evidence="1 8">Belongs to the SOS response-associated peptidase family.</text>
</comment>
<dbReference type="AlphaFoldDB" id="A0A4R6YPL2"/>
<keyword evidence="6" id="KW-0238">DNA-binding</keyword>
<evidence type="ECO:0000256" key="2">
    <source>
        <dbReference type="ARBA" id="ARBA00022670"/>
    </source>
</evidence>
<protein>
    <recommendedName>
        <fullName evidence="8">Abasic site processing protein</fullName>
        <ecNumber evidence="8">3.4.-.-</ecNumber>
    </recommendedName>
</protein>
<dbReference type="PANTHER" id="PTHR13604">
    <property type="entry name" value="DC12-RELATED"/>
    <property type="match status" value="1"/>
</dbReference>
<gene>
    <name evidence="9" type="ORF">DFR29_11580</name>
</gene>
<dbReference type="EC" id="3.4.-.-" evidence="8"/>
<keyword evidence="7" id="KW-0456">Lyase</keyword>
<dbReference type="Proteomes" id="UP000295293">
    <property type="component" value="Unassembled WGS sequence"/>
</dbReference>
<dbReference type="PANTHER" id="PTHR13604:SF0">
    <property type="entry name" value="ABASIC SITE PROCESSING PROTEIN HMCES"/>
    <property type="match status" value="1"/>
</dbReference>
<dbReference type="EMBL" id="SNZH01000015">
    <property type="protein sequence ID" value="TDR39692.1"/>
    <property type="molecule type" value="Genomic_DNA"/>
</dbReference>
<keyword evidence="10" id="KW-1185">Reference proteome</keyword>
<dbReference type="RefSeq" id="WP_133820691.1">
    <property type="nucleotide sequence ID" value="NZ_SNZH01000015.1"/>
</dbReference>
<keyword evidence="4 8" id="KW-0378">Hydrolase</keyword>
<dbReference type="SUPFAM" id="SSF143081">
    <property type="entry name" value="BB1717-like"/>
    <property type="match status" value="1"/>
</dbReference>
<dbReference type="Pfam" id="PF02586">
    <property type="entry name" value="SRAP"/>
    <property type="match status" value="1"/>
</dbReference>
<dbReference type="GO" id="GO:0106300">
    <property type="term" value="P:protein-DNA covalent cross-linking repair"/>
    <property type="evidence" value="ECO:0007669"/>
    <property type="project" value="InterPro"/>
</dbReference>
<keyword evidence="2 8" id="KW-0645">Protease</keyword>
<evidence type="ECO:0000256" key="5">
    <source>
        <dbReference type="ARBA" id="ARBA00023124"/>
    </source>
</evidence>
<evidence type="ECO:0000256" key="3">
    <source>
        <dbReference type="ARBA" id="ARBA00022763"/>
    </source>
</evidence>
<evidence type="ECO:0000256" key="6">
    <source>
        <dbReference type="ARBA" id="ARBA00023125"/>
    </source>
</evidence>
<evidence type="ECO:0000256" key="1">
    <source>
        <dbReference type="ARBA" id="ARBA00008136"/>
    </source>
</evidence>
<reference evidence="9 10" key="1">
    <citation type="submission" date="2019-03" db="EMBL/GenBank/DDBJ databases">
        <title>Genomic Encyclopedia of Type Strains, Phase IV (KMG-IV): sequencing the most valuable type-strain genomes for metagenomic binning, comparative biology and taxonomic classification.</title>
        <authorList>
            <person name="Goeker M."/>
        </authorList>
    </citation>
    <scope>NUCLEOTIDE SEQUENCE [LARGE SCALE GENOMIC DNA]</scope>
    <source>
        <strain evidence="9 10">DSM 21667</strain>
    </source>
</reference>
<dbReference type="GO" id="GO:0003697">
    <property type="term" value="F:single-stranded DNA binding"/>
    <property type="evidence" value="ECO:0007669"/>
    <property type="project" value="InterPro"/>
</dbReference>
<proteinExistence type="inferred from homology"/>
<keyword evidence="5" id="KW-0190">Covalent protein-DNA linkage</keyword>